<accession>A0AAN0MKZ1</accession>
<feature type="transmembrane region" description="Helical" evidence="3">
    <location>
        <begin position="96"/>
        <end position="113"/>
    </location>
</feature>
<proteinExistence type="inferred from homology"/>
<keyword evidence="4" id="KW-0966">Cell projection</keyword>
<sequence>MSGQDDDSDKQYEPTQKKLQDARKKGEIAKSTDLTTAAVYLGFLITMMTIGPLALIDLATAMSSLLRNADDLAVLWFSGSGMSLSGGIFSEVSWGFAPWFVIPAMLAIASIILQQSFIVTGSKLAPKLDRISPLSGIKNKFGRQGLFEFFKSTIKLIIYGVIMALFLNAQLDKMIGSMQLPPAVIVAELGRILVQLMLIVLVVAAVLGGIDYLWQRAEHIRKNRMSRKEMMEEHKQAEGDPMMKQQRRQRAHEIAMNKMLADVPTADVIIVNPTHFSVALKWDRSAGGAPICVAKGVDEIAARIREMAHEHAVPIHSDPPTARALHASVEIGEEIAPDHYRAVAAAIRFAESIKQKARRS</sequence>
<feature type="compositionally biased region" description="Basic and acidic residues" evidence="2">
    <location>
        <begin position="9"/>
        <end position="24"/>
    </location>
</feature>
<dbReference type="Pfam" id="PF01312">
    <property type="entry name" value="Bac_export_2"/>
    <property type="match status" value="1"/>
</dbReference>
<feature type="transmembrane region" description="Helical" evidence="3">
    <location>
        <begin position="72"/>
        <end position="90"/>
    </location>
</feature>
<comment type="similarity">
    <text evidence="1">Belongs to the type III secretion exporter family.</text>
</comment>
<feature type="transmembrane region" description="Helical" evidence="3">
    <location>
        <begin position="191"/>
        <end position="214"/>
    </location>
</feature>
<dbReference type="Proteomes" id="UP001470809">
    <property type="component" value="Chromosome"/>
</dbReference>
<dbReference type="PANTHER" id="PTHR30531">
    <property type="entry name" value="FLAGELLAR BIOSYNTHETIC PROTEIN FLHB"/>
    <property type="match status" value="1"/>
</dbReference>
<dbReference type="SUPFAM" id="SSF160544">
    <property type="entry name" value="EscU C-terminal domain-like"/>
    <property type="match status" value="1"/>
</dbReference>
<dbReference type="GO" id="GO:0009306">
    <property type="term" value="P:protein secretion"/>
    <property type="evidence" value="ECO:0007669"/>
    <property type="project" value="InterPro"/>
</dbReference>
<feature type="transmembrane region" description="Helical" evidence="3">
    <location>
        <begin position="37"/>
        <end position="60"/>
    </location>
</feature>
<dbReference type="Gene3D" id="3.40.1690.10">
    <property type="entry name" value="secretion proteins EscU"/>
    <property type="match status" value="1"/>
</dbReference>
<dbReference type="KEGG" id="yrh:AABB31_03705"/>
<keyword evidence="3" id="KW-1133">Transmembrane helix</keyword>
<dbReference type="PANTHER" id="PTHR30531:SF12">
    <property type="entry name" value="FLAGELLAR BIOSYNTHETIC PROTEIN FLHB"/>
    <property type="match status" value="1"/>
</dbReference>
<keyword evidence="4" id="KW-0282">Flagellum</keyword>
<keyword evidence="3" id="KW-0472">Membrane</keyword>
<dbReference type="EMBL" id="CP151767">
    <property type="protein sequence ID" value="WZU68058.1"/>
    <property type="molecule type" value="Genomic_DNA"/>
</dbReference>
<feature type="region of interest" description="Disordered" evidence="2">
    <location>
        <begin position="1"/>
        <end position="24"/>
    </location>
</feature>
<evidence type="ECO:0000256" key="3">
    <source>
        <dbReference type="SAM" id="Phobius"/>
    </source>
</evidence>
<dbReference type="PRINTS" id="PR00950">
    <property type="entry name" value="TYPE3IMSPROT"/>
</dbReference>
<dbReference type="RefSeq" id="WP_342077351.1">
    <property type="nucleotide sequence ID" value="NZ_CP151767.2"/>
</dbReference>
<dbReference type="InterPro" id="IPR006135">
    <property type="entry name" value="T3SS_substrate_exporter"/>
</dbReference>
<evidence type="ECO:0000313" key="5">
    <source>
        <dbReference type="Proteomes" id="UP001470809"/>
    </source>
</evidence>
<keyword evidence="4" id="KW-0969">Cilium</keyword>
<dbReference type="AlphaFoldDB" id="A0AAN0MKZ1"/>
<protein>
    <submittedName>
        <fullName evidence="4">Flagellar type III secretion system protein FlhB</fullName>
    </submittedName>
</protein>
<gene>
    <name evidence="4" type="ORF">AABB31_03705</name>
</gene>
<evidence type="ECO:0000256" key="1">
    <source>
        <dbReference type="ARBA" id="ARBA00010690"/>
    </source>
</evidence>
<name>A0AAN0MKZ1_9RHOB</name>
<reference evidence="4" key="1">
    <citation type="submission" date="2024-08" db="EMBL/GenBank/DDBJ databases">
        <title>Phylogenomic analyses of a clade within the roseobacter group suggest taxonomic reassignments of species of the genera Aestuariivita, Citreicella, Loktanella, Nautella, Pelagibaca, Ruegeria, Thalassobius, Thiobacimonas and Tropicibacter, and the proposal o.</title>
        <authorList>
            <person name="Jeon C.O."/>
        </authorList>
    </citation>
    <scope>NUCLEOTIDE SEQUENCE</scope>
    <source>
        <strain evidence="4">SS1-5</strain>
    </source>
</reference>
<dbReference type="InterPro" id="IPR029025">
    <property type="entry name" value="T3SS_substrate_exporter_C"/>
</dbReference>
<evidence type="ECO:0000313" key="4">
    <source>
        <dbReference type="EMBL" id="WZU68058.1"/>
    </source>
</evidence>
<keyword evidence="3" id="KW-0812">Transmembrane</keyword>
<dbReference type="GO" id="GO:0005886">
    <property type="term" value="C:plasma membrane"/>
    <property type="evidence" value="ECO:0007669"/>
    <property type="project" value="TreeGrafter"/>
</dbReference>
<organism evidence="4 5">
    <name type="scientific">Yoonia rhodophyticola</name>
    <dbReference type="NCBI Taxonomy" id="3137370"/>
    <lineage>
        <taxon>Bacteria</taxon>
        <taxon>Pseudomonadati</taxon>
        <taxon>Pseudomonadota</taxon>
        <taxon>Alphaproteobacteria</taxon>
        <taxon>Rhodobacterales</taxon>
        <taxon>Paracoccaceae</taxon>
        <taxon>Yoonia</taxon>
    </lineage>
</organism>
<keyword evidence="5" id="KW-1185">Reference proteome</keyword>
<evidence type="ECO:0000256" key="2">
    <source>
        <dbReference type="SAM" id="MobiDB-lite"/>
    </source>
</evidence>
<feature type="transmembrane region" description="Helical" evidence="3">
    <location>
        <begin position="153"/>
        <end position="171"/>
    </location>
</feature>